<keyword evidence="4" id="KW-0297">G-protein coupled receptor</keyword>
<name>A7RM98_NEMVE</name>
<dbReference type="STRING" id="45351.A7RM98"/>
<dbReference type="PRINTS" id="PR00237">
    <property type="entry name" value="GPCRRHODOPSN"/>
</dbReference>
<protein>
    <recommendedName>
        <fullName evidence="9">G-protein coupled receptors family 1 profile domain-containing protein</fullName>
    </recommendedName>
</protein>
<keyword evidence="6" id="KW-0675">Receptor</keyword>
<dbReference type="PROSITE" id="PS50262">
    <property type="entry name" value="G_PROTEIN_RECEP_F1_2"/>
    <property type="match status" value="1"/>
</dbReference>
<evidence type="ECO:0000256" key="2">
    <source>
        <dbReference type="ARBA" id="ARBA00022692"/>
    </source>
</evidence>
<keyword evidence="3 8" id="KW-1133">Transmembrane helix</keyword>
<dbReference type="CDD" id="cd00637">
    <property type="entry name" value="7tm_classA_rhodopsin-like"/>
    <property type="match status" value="1"/>
</dbReference>
<keyword evidence="11" id="KW-1185">Reference proteome</keyword>
<evidence type="ECO:0000256" key="7">
    <source>
        <dbReference type="ARBA" id="ARBA00023224"/>
    </source>
</evidence>
<dbReference type="GO" id="GO:0008020">
    <property type="term" value="F:G protein-coupled photoreceptor activity"/>
    <property type="evidence" value="ECO:0000318"/>
    <property type="project" value="GO_Central"/>
</dbReference>
<dbReference type="HOGENOM" id="CLU_853376_0_0_1"/>
<dbReference type="KEGG" id="nve:5519652"/>
<feature type="domain" description="G-protein coupled receptors family 1 profile" evidence="9">
    <location>
        <begin position="39"/>
        <end position="294"/>
    </location>
</feature>
<dbReference type="EMBL" id="DS469519">
    <property type="protein sequence ID" value="EDO47564.1"/>
    <property type="molecule type" value="Genomic_DNA"/>
</dbReference>
<evidence type="ECO:0000256" key="8">
    <source>
        <dbReference type="SAM" id="Phobius"/>
    </source>
</evidence>
<dbReference type="PANTHER" id="PTHR24240">
    <property type="entry name" value="OPSIN"/>
    <property type="match status" value="1"/>
</dbReference>
<dbReference type="Pfam" id="PF00001">
    <property type="entry name" value="7tm_1"/>
    <property type="match status" value="1"/>
</dbReference>
<dbReference type="OMA" id="TNTIRHE"/>
<dbReference type="GO" id="GO:0005886">
    <property type="term" value="C:plasma membrane"/>
    <property type="evidence" value="ECO:0000318"/>
    <property type="project" value="GO_Central"/>
</dbReference>
<feature type="transmembrane region" description="Helical" evidence="8">
    <location>
        <begin position="180"/>
        <end position="202"/>
    </location>
</feature>
<dbReference type="InterPro" id="IPR000276">
    <property type="entry name" value="GPCR_Rhodpsn"/>
</dbReference>
<sequence>MNVTGHLDRGASSPLRLRFDVAVPFVSILTIIGLTSLATNALIVLVLCKKWRTRKRYELFVLQSNLMDLLTTVITIPFWVLTAIHAKGNFEGGTVCRLNASLCLMDILAPVMFLMLASACRHTNTIRHEASQRVFTEKRSFIMIILVWIVSILICLPQNLAWTPLPEVACVPDLISNIWFTIYVFLFFFFLPLMAALYAHVFDIVLFQPKRMQDQAGTMYQFCKKQALVGEELEIQKSMLTVLVVHSVCWLPYVLVAIAENLLSVYSLDLGGVSLHFITLTTGLAGLSIKAVLYCFENPRVRGYVKELFGCADEVQEEEDMELQQA</sequence>
<feature type="transmembrane region" description="Helical" evidence="8">
    <location>
        <begin position="98"/>
        <end position="120"/>
    </location>
</feature>
<dbReference type="AlphaFoldDB" id="A7RM98"/>
<accession>A7RM98</accession>
<reference evidence="10 11" key="1">
    <citation type="journal article" date="2007" name="Science">
        <title>Sea anemone genome reveals ancestral eumetazoan gene repertoire and genomic organization.</title>
        <authorList>
            <person name="Putnam N.H."/>
            <person name="Srivastava M."/>
            <person name="Hellsten U."/>
            <person name="Dirks B."/>
            <person name="Chapman J."/>
            <person name="Salamov A."/>
            <person name="Terry A."/>
            <person name="Shapiro H."/>
            <person name="Lindquist E."/>
            <person name="Kapitonov V.V."/>
            <person name="Jurka J."/>
            <person name="Genikhovich G."/>
            <person name="Grigoriev I.V."/>
            <person name="Lucas S.M."/>
            <person name="Steele R.E."/>
            <person name="Finnerty J.R."/>
            <person name="Technau U."/>
            <person name="Martindale M.Q."/>
            <person name="Rokhsar D.S."/>
        </authorList>
    </citation>
    <scope>NUCLEOTIDE SEQUENCE [LARGE SCALE GENOMIC DNA]</scope>
    <source>
        <strain evidence="11">CH2 X CH6</strain>
    </source>
</reference>
<evidence type="ECO:0000256" key="3">
    <source>
        <dbReference type="ARBA" id="ARBA00022989"/>
    </source>
</evidence>
<evidence type="ECO:0000313" key="11">
    <source>
        <dbReference type="Proteomes" id="UP000001593"/>
    </source>
</evidence>
<dbReference type="InParanoid" id="A7RM98"/>
<dbReference type="InterPro" id="IPR050125">
    <property type="entry name" value="GPCR_opsins"/>
</dbReference>
<feature type="transmembrane region" description="Helical" evidence="8">
    <location>
        <begin position="22"/>
        <end position="48"/>
    </location>
</feature>
<dbReference type="PhylomeDB" id="A7RM98"/>
<dbReference type="Proteomes" id="UP000001593">
    <property type="component" value="Unassembled WGS sequence"/>
</dbReference>
<keyword evidence="5 8" id="KW-0472">Membrane</keyword>
<feature type="transmembrane region" description="Helical" evidence="8">
    <location>
        <begin position="275"/>
        <end position="296"/>
    </location>
</feature>
<dbReference type="InterPro" id="IPR017452">
    <property type="entry name" value="GPCR_Rhodpsn_7TM"/>
</dbReference>
<feature type="transmembrane region" description="Helical" evidence="8">
    <location>
        <begin position="240"/>
        <end position="263"/>
    </location>
</feature>
<dbReference type="Gene3D" id="1.20.1070.10">
    <property type="entry name" value="Rhodopsin 7-helix transmembrane proteins"/>
    <property type="match status" value="1"/>
</dbReference>
<organism evidence="10 11">
    <name type="scientific">Nematostella vectensis</name>
    <name type="common">Starlet sea anemone</name>
    <dbReference type="NCBI Taxonomy" id="45351"/>
    <lineage>
        <taxon>Eukaryota</taxon>
        <taxon>Metazoa</taxon>
        <taxon>Cnidaria</taxon>
        <taxon>Anthozoa</taxon>
        <taxon>Hexacorallia</taxon>
        <taxon>Actiniaria</taxon>
        <taxon>Edwardsiidae</taxon>
        <taxon>Nematostella</taxon>
    </lineage>
</organism>
<feature type="transmembrane region" description="Helical" evidence="8">
    <location>
        <begin position="141"/>
        <end position="160"/>
    </location>
</feature>
<gene>
    <name evidence="10" type="ORF">NEMVEDRAFT_v1g199202</name>
</gene>
<evidence type="ECO:0000256" key="1">
    <source>
        <dbReference type="ARBA" id="ARBA00004141"/>
    </source>
</evidence>
<comment type="subcellular location">
    <subcellularLocation>
        <location evidence="1">Membrane</location>
        <topology evidence="1">Multi-pass membrane protein</topology>
    </subcellularLocation>
</comment>
<evidence type="ECO:0000256" key="5">
    <source>
        <dbReference type="ARBA" id="ARBA00023136"/>
    </source>
</evidence>
<keyword evidence="2 8" id="KW-0812">Transmembrane</keyword>
<dbReference type="SUPFAM" id="SSF81321">
    <property type="entry name" value="Family A G protein-coupled receptor-like"/>
    <property type="match status" value="1"/>
</dbReference>
<evidence type="ECO:0000259" key="9">
    <source>
        <dbReference type="PROSITE" id="PS50262"/>
    </source>
</evidence>
<dbReference type="GO" id="GO:0007186">
    <property type="term" value="P:G protein-coupled receptor signaling pathway"/>
    <property type="evidence" value="ECO:0000318"/>
    <property type="project" value="GO_Central"/>
</dbReference>
<proteinExistence type="predicted"/>
<evidence type="ECO:0000313" key="10">
    <source>
        <dbReference type="EMBL" id="EDO47564.1"/>
    </source>
</evidence>
<dbReference type="GO" id="GO:0071482">
    <property type="term" value="P:cellular response to light stimulus"/>
    <property type="evidence" value="ECO:0000318"/>
    <property type="project" value="GO_Central"/>
</dbReference>
<keyword evidence="7" id="KW-0807">Transducer</keyword>
<evidence type="ECO:0000256" key="4">
    <source>
        <dbReference type="ARBA" id="ARBA00023040"/>
    </source>
</evidence>
<dbReference type="GO" id="GO:0007602">
    <property type="term" value="P:phototransduction"/>
    <property type="evidence" value="ECO:0000318"/>
    <property type="project" value="GO_Central"/>
</dbReference>
<evidence type="ECO:0000256" key="6">
    <source>
        <dbReference type="ARBA" id="ARBA00023170"/>
    </source>
</evidence>
<feature type="transmembrane region" description="Helical" evidence="8">
    <location>
        <begin position="69"/>
        <end position="86"/>
    </location>
</feature>